<evidence type="ECO:0000256" key="5">
    <source>
        <dbReference type="RuleBase" id="RU362059"/>
    </source>
</evidence>
<evidence type="ECO:0000256" key="4">
    <source>
        <dbReference type="RuleBase" id="RU003718"/>
    </source>
</evidence>
<comment type="subcellular location">
    <subcellularLocation>
        <location evidence="5">Membrane</location>
        <topology evidence="5">Single-pass membrane protein</topology>
    </subcellularLocation>
</comment>
<dbReference type="PROSITE" id="PS00375">
    <property type="entry name" value="UDPGT"/>
    <property type="match status" value="1"/>
</dbReference>
<evidence type="ECO:0000313" key="7">
    <source>
        <dbReference type="Proteomes" id="UP001154078"/>
    </source>
</evidence>
<proteinExistence type="inferred from homology"/>
<keyword evidence="5" id="KW-0472">Membrane</keyword>
<dbReference type="Gene3D" id="3.40.50.2000">
    <property type="entry name" value="Glycogen Phosphorylase B"/>
    <property type="match status" value="1"/>
</dbReference>
<protein>
    <recommendedName>
        <fullName evidence="5">UDP-glucuronosyltransferase</fullName>
        <ecNumber evidence="5">2.4.1.17</ecNumber>
    </recommendedName>
</protein>
<dbReference type="OrthoDB" id="5835829at2759"/>
<keyword evidence="7" id="KW-1185">Reference proteome</keyword>
<dbReference type="CDD" id="cd03784">
    <property type="entry name" value="GT1_Gtf-like"/>
    <property type="match status" value="1"/>
</dbReference>
<keyword evidence="5" id="KW-0732">Signal</keyword>
<dbReference type="EC" id="2.4.1.17" evidence="5"/>
<dbReference type="PANTHER" id="PTHR48043:SF159">
    <property type="entry name" value="EG:EG0003.4 PROTEIN-RELATED"/>
    <property type="match status" value="1"/>
</dbReference>
<feature type="transmembrane region" description="Helical" evidence="5">
    <location>
        <begin position="469"/>
        <end position="493"/>
    </location>
</feature>
<dbReference type="FunFam" id="3.40.50.2000:FF:000021">
    <property type="entry name" value="UDP-glucuronosyltransferase"/>
    <property type="match status" value="1"/>
</dbReference>
<keyword evidence="3 4" id="KW-0808">Transferase</keyword>
<dbReference type="InterPro" id="IPR050271">
    <property type="entry name" value="UDP-glycosyltransferase"/>
</dbReference>
<dbReference type="AlphaFoldDB" id="A0A9P0ASY5"/>
<keyword evidence="5" id="KW-0812">Transmembrane</keyword>
<dbReference type="EMBL" id="OV121132">
    <property type="protein sequence ID" value="CAH0547991.1"/>
    <property type="molecule type" value="Genomic_DNA"/>
</dbReference>
<name>A0A9P0ASY5_BRAAE</name>
<keyword evidence="2 4" id="KW-0328">Glycosyltransferase</keyword>
<dbReference type="SUPFAM" id="SSF53756">
    <property type="entry name" value="UDP-Glycosyltransferase/glycogen phosphorylase"/>
    <property type="match status" value="1"/>
</dbReference>
<evidence type="ECO:0000256" key="3">
    <source>
        <dbReference type="ARBA" id="ARBA00022679"/>
    </source>
</evidence>
<evidence type="ECO:0000256" key="1">
    <source>
        <dbReference type="ARBA" id="ARBA00009995"/>
    </source>
</evidence>
<reference evidence="6" key="1">
    <citation type="submission" date="2021-12" db="EMBL/GenBank/DDBJ databases">
        <authorList>
            <person name="King R."/>
        </authorList>
    </citation>
    <scope>NUCLEOTIDE SEQUENCE</scope>
</reference>
<gene>
    <name evidence="6" type="ORF">MELIAE_LOCUS1860</name>
</gene>
<accession>A0A9P0ASY5</accession>
<evidence type="ECO:0000313" key="6">
    <source>
        <dbReference type="EMBL" id="CAH0547991.1"/>
    </source>
</evidence>
<sequence>MSSVIFTILCSLCFCEGAKILAVVSTPSYSHQVYFHNLWRELLARGHHVTLISTEPIYDNDLINLTNININATYDAVDKMKLMGKEFSMWQLINQFEDFLRTSTKLHFSHPEVKKLLNDSSAHFDLVIYELVASSLVYSWKFSCPSILVSSLDSSLEDHFILGNSFHPLVTPEQNVHIADPEKISFLEKLVSITYSVSCISFMYTKFYPAAEEEIKKQLGYDVPSLWELSRNISLIMDATNPIFHNIRAVGPNTIHIGSGLHINKPKSLPEDLKDFLDNSPVPVVYFSLGTNVKGNLLNQTTKAEFYKAFSELPYKFLVKVDWENLTIPKNVKVARWLPQQDVLRHANVKLFITQGGLQSLQEAVTNAIPMVGIPFFGDQFQNVQKIVKRGIAVKLHRHEISKETIKNAITKVLTDPTYKQKVEEMRDLMYDEPMTSLDKAIWWIEYVLRHKGAPLFKSNAANMPMYEYLMLDVIGAVLAFLIVLSVFIKLIYKSLKFILSRLIGGYFVKSKKKRD</sequence>
<feature type="signal peptide" evidence="5">
    <location>
        <begin position="1"/>
        <end position="17"/>
    </location>
</feature>
<evidence type="ECO:0000256" key="2">
    <source>
        <dbReference type="ARBA" id="ARBA00022676"/>
    </source>
</evidence>
<comment type="catalytic activity">
    <reaction evidence="5">
        <text>glucuronate acceptor + UDP-alpha-D-glucuronate = acceptor beta-D-glucuronoside + UDP + H(+)</text>
        <dbReference type="Rhea" id="RHEA:21032"/>
        <dbReference type="ChEBI" id="CHEBI:15378"/>
        <dbReference type="ChEBI" id="CHEBI:58052"/>
        <dbReference type="ChEBI" id="CHEBI:58223"/>
        <dbReference type="ChEBI" id="CHEBI:132367"/>
        <dbReference type="ChEBI" id="CHEBI:132368"/>
        <dbReference type="EC" id="2.4.1.17"/>
    </reaction>
</comment>
<dbReference type="Pfam" id="PF00201">
    <property type="entry name" value="UDPGT"/>
    <property type="match status" value="1"/>
</dbReference>
<dbReference type="GO" id="GO:0016020">
    <property type="term" value="C:membrane"/>
    <property type="evidence" value="ECO:0007669"/>
    <property type="project" value="UniProtKB-SubCell"/>
</dbReference>
<dbReference type="GO" id="GO:0015020">
    <property type="term" value="F:glucuronosyltransferase activity"/>
    <property type="evidence" value="ECO:0007669"/>
    <property type="project" value="UniProtKB-EC"/>
</dbReference>
<keyword evidence="5" id="KW-1133">Transmembrane helix</keyword>
<dbReference type="InterPro" id="IPR035595">
    <property type="entry name" value="UDP_glycos_trans_CS"/>
</dbReference>
<dbReference type="Proteomes" id="UP001154078">
    <property type="component" value="Chromosome 1"/>
</dbReference>
<feature type="chain" id="PRO_5040535339" description="UDP-glucuronosyltransferase" evidence="5">
    <location>
        <begin position="18"/>
        <end position="516"/>
    </location>
</feature>
<dbReference type="InterPro" id="IPR002213">
    <property type="entry name" value="UDP_glucos_trans"/>
</dbReference>
<comment type="similarity">
    <text evidence="1 4">Belongs to the UDP-glycosyltransferase family.</text>
</comment>
<dbReference type="PANTHER" id="PTHR48043">
    <property type="entry name" value="EG:EG0003.4 PROTEIN-RELATED"/>
    <property type="match status" value="1"/>
</dbReference>
<organism evidence="6 7">
    <name type="scientific">Brassicogethes aeneus</name>
    <name type="common">Rape pollen beetle</name>
    <name type="synonym">Meligethes aeneus</name>
    <dbReference type="NCBI Taxonomy" id="1431903"/>
    <lineage>
        <taxon>Eukaryota</taxon>
        <taxon>Metazoa</taxon>
        <taxon>Ecdysozoa</taxon>
        <taxon>Arthropoda</taxon>
        <taxon>Hexapoda</taxon>
        <taxon>Insecta</taxon>
        <taxon>Pterygota</taxon>
        <taxon>Neoptera</taxon>
        <taxon>Endopterygota</taxon>
        <taxon>Coleoptera</taxon>
        <taxon>Polyphaga</taxon>
        <taxon>Cucujiformia</taxon>
        <taxon>Nitidulidae</taxon>
        <taxon>Meligethinae</taxon>
        <taxon>Brassicogethes</taxon>
    </lineage>
</organism>